<protein>
    <submittedName>
        <fullName evidence="2">Putative ovule protein</fullName>
    </submittedName>
</protein>
<name>A0A0V0I4R8_SOLCH</name>
<accession>A0A0V0I4R8</accession>
<proteinExistence type="predicted"/>
<sequence>MGHMLHEVKYITREVPLTQGLNGSRSVSKSDHSGIRKPIPGNQIAKAEPPTCLKLKIKFPSVGPVGIQYAAF</sequence>
<feature type="region of interest" description="Disordered" evidence="1">
    <location>
        <begin position="21"/>
        <end position="43"/>
    </location>
</feature>
<dbReference type="AlphaFoldDB" id="A0A0V0I4R8"/>
<evidence type="ECO:0000256" key="1">
    <source>
        <dbReference type="SAM" id="MobiDB-lite"/>
    </source>
</evidence>
<evidence type="ECO:0000313" key="2">
    <source>
        <dbReference type="EMBL" id="JAP27008.1"/>
    </source>
</evidence>
<organism evidence="2">
    <name type="scientific">Solanum chacoense</name>
    <name type="common">Chaco potato</name>
    <dbReference type="NCBI Taxonomy" id="4108"/>
    <lineage>
        <taxon>Eukaryota</taxon>
        <taxon>Viridiplantae</taxon>
        <taxon>Streptophyta</taxon>
        <taxon>Embryophyta</taxon>
        <taxon>Tracheophyta</taxon>
        <taxon>Spermatophyta</taxon>
        <taxon>Magnoliopsida</taxon>
        <taxon>eudicotyledons</taxon>
        <taxon>Gunneridae</taxon>
        <taxon>Pentapetalae</taxon>
        <taxon>asterids</taxon>
        <taxon>lamiids</taxon>
        <taxon>Solanales</taxon>
        <taxon>Solanaceae</taxon>
        <taxon>Solanoideae</taxon>
        <taxon>Solaneae</taxon>
        <taxon>Solanum</taxon>
    </lineage>
</organism>
<dbReference type="EMBL" id="GEDG01011629">
    <property type="protein sequence ID" value="JAP27008.1"/>
    <property type="molecule type" value="Transcribed_RNA"/>
</dbReference>
<reference evidence="2" key="1">
    <citation type="submission" date="2015-12" db="EMBL/GenBank/DDBJ databases">
        <title>Gene expression during late stages of embryo sac development: a critical building block for successful pollen-pistil interactions.</title>
        <authorList>
            <person name="Liu Y."/>
            <person name="Joly V."/>
            <person name="Sabar M."/>
            <person name="Matton D.P."/>
        </authorList>
    </citation>
    <scope>NUCLEOTIDE SEQUENCE</scope>
</reference>